<dbReference type="AlphaFoldDB" id="E8LJ19"/>
<comment type="caution">
    <text evidence="5">The sequence shown here is derived from an EMBL/GenBank/DDBJ whole genome shotgun (WGS) entry which is preliminary data.</text>
</comment>
<keyword evidence="6" id="KW-1185">Reference proteome</keyword>
<dbReference type="InterPro" id="IPR008254">
    <property type="entry name" value="Flavodoxin/NO_synth"/>
</dbReference>
<reference evidence="5 6" key="1">
    <citation type="submission" date="2011-01" db="EMBL/GenBank/DDBJ databases">
        <authorList>
            <person name="Weinstock G."/>
            <person name="Sodergren E."/>
            <person name="Clifton S."/>
            <person name="Fulton L."/>
            <person name="Fulton B."/>
            <person name="Courtney L."/>
            <person name="Fronick C."/>
            <person name="Harrison M."/>
            <person name="Strong C."/>
            <person name="Farmer C."/>
            <person name="Delahaunty K."/>
            <person name="Markovic C."/>
            <person name="Hall O."/>
            <person name="Minx P."/>
            <person name="Tomlinson C."/>
            <person name="Mitreva M."/>
            <person name="Hou S."/>
            <person name="Chen J."/>
            <person name="Wollam A."/>
            <person name="Pepin K.H."/>
            <person name="Johnson M."/>
            <person name="Bhonagiri V."/>
            <person name="Zhang X."/>
            <person name="Suruliraj S."/>
            <person name="Warren W."/>
            <person name="Chinwalla A."/>
            <person name="Mardis E.R."/>
            <person name="Wilson R.K."/>
        </authorList>
    </citation>
    <scope>NUCLEOTIDE SEQUENCE [LARGE SCALE GENOMIC DNA]</scope>
    <source>
        <strain evidence="6">DSM 22608 / JCM 16073 / KCTC 15190 / YIT 12066</strain>
    </source>
</reference>
<dbReference type="STRING" id="762983.HMPREF9444_00692"/>
<organism evidence="5 6">
    <name type="scientific">Succinatimonas hippei (strain DSM 22608 / JCM 16073 / KCTC 15190 / YIT 12066)</name>
    <dbReference type="NCBI Taxonomy" id="762983"/>
    <lineage>
        <taxon>Bacteria</taxon>
        <taxon>Pseudomonadati</taxon>
        <taxon>Pseudomonadota</taxon>
        <taxon>Gammaproteobacteria</taxon>
        <taxon>Aeromonadales</taxon>
        <taxon>Succinivibrionaceae</taxon>
        <taxon>Succinatimonas</taxon>
    </lineage>
</organism>
<evidence type="ECO:0000313" key="6">
    <source>
        <dbReference type="Proteomes" id="UP000018458"/>
    </source>
</evidence>
<name>E8LJ19_SUCHY</name>
<feature type="chain" id="PRO_5003227078" description="Flavodoxin-like domain-containing protein" evidence="3">
    <location>
        <begin position="27"/>
        <end position="206"/>
    </location>
</feature>
<evidence type="ECO:0000313" key="5">
    <source>
        <dbReference type="EMBL" id="EFY07484.1"/>
    </source>
</evidence>
<dbReference type="EMBL" id="AEVO01000033">
    <property type="protein sequence ID" value="EFY07484.1"/>
    <property type="molecule type" value="Genomic_DNA"/>
</dbReference>
<keyword evidence="3" id="KW-0732">Signal</keyword>
<feature type="signal peptide" evidence="3">
    <location>
        <begin position="1"/>
        <end position="26"/>
    </location>
</feature>
<dbReference type="PANTHER" id="PTHR39201:SF1">
    <property type="entry name" value="FLAVODOXIN-LIKE DOMAIN-CONTAINING PROTEIN"/>
    <property type="match status" value="1"/>
</dbReference>
<dbReference type="Pfam" id="PF12682">
    <property type="entry name" value="Flavodoxin_4"/>
    <property type="match status" value="1"/>
</dbReference>
<feature type="domain" description="Flavodoxin-like" evidence="4">
    <location>
        <begin position="59"/>
        <end position="200"/>
    </location>
</feature>
<evidence type="ECO:0000256" key="3">
    <source>
        <dbReference type="SAM" id="SignalP"/>
    </source>
</evidence>
<dbReference type="SUPFAM" id="SSF52218">
    <property type="entry name" value="Flavoproteins"/>
    <property type="match status" value="1"/>
</dbReference>
<dbReference type="eggNOG" id="COG0716">
    <property type="taxonomic scope" value="Bacteria"/>
</dbReference>
<dbReference type="InterPro" id="IPR029039">
    <property type="entry name" value="Flavoprotein-like_sf"/>
</dbReference>
<evidence type="ECO:0000256" key="2">
    <source>
        <dbReference type="ARBA" id="ARBA00022643"/>
    </source>
</evidence>
<dbReference type="Proteomes" id="UP000018458">
    <property type="component" value="Unassembled WGS sequence"/>
</dbReference>
<dbReference type="PROSITE" id="PS51257">
    <property type="entry name" value="PROKAR_LIPOPROTEIN"/>
    <property type="match status" value="1"/>
</dbReference>
<dbReference type="RefSeq" id="WP_009142907.1">
    <property type="nucleotide sequence ID" value="NZ_GL830970.1"/>
</dbReference>
<keyword evidence="2" id="KW-0288">FMN</keyword>
<gene>
    <name evidence="5" type="ORF">HMPREF9444_00692</name>
</gene>
<evidence type="ECO:0000259" key="4">
    <source>
        <dbReference type="Pfam" id="PF12682"/>
    </source>
</evidence>
<accession>E8LJ19</accession>
<dbReference type="HOGENOM" id="CLU_068890_0_1_6"/>
<protein>
    <recommendedName>
        <fullName evidence="4">Flavodoxin-like domain-containing protein</fullName>
    </recommendedName>
</protein>
<dbReference type="OrthoDB" id="9806505at2"/>
<dbReference type="PANTHER" id="PTHR39201">
    <property type="entry name" value="EXPORTED PROTEIN-RELATED"/>
    <property type="match status" value="1"/>
</dbReference>
<sequence>MFKKVLAVSMLFISCLSGFISASACAADFSNHKVAVVYFTLLQNREFSSNDPQADKKAGNAEILADMIAEGTGGDLYSLKTVKKYPSDYDETVDLAQEEQDANARPELQEIPDMSSYDTVFISFPNWWGTYPVAVATFLDKVDLKGKNVIPVCTHEGSRMGRSQRDLENALPESNVLDGFERRGGSVADDADTKEAVTEFLNELEL</sequence>
<evidence type="ECO:0000256" key="1">
    <source>
        <dbReference type="ARBA" id="ARBA00022630"/>
    </source>
</evidence>
<proteinExistence type="predicted"/>
<keyword evidence="1" id="KW-0285">Flavoprotein</keyword>
<dbReference type="GO" id="GO:0010181">
    <property type="term" value="F:FMN binding"/>
    <property type="evidence" value="ECO:0007669"/>
    <property type="project" value="InterPro"/>
</dbReference>
<dbReference type="Gene3D" id="3.40.50.360">
    <property type="match status" value="1"/>
</dbReference>